<gene>
    <name evidence="2" type="ORF">SCAR479_10052</name>
</gene>
<organism evidence="2 3">
    <name type="scientific">Seiridium cardinale</name>
    <dbReference type="NCBI Taxonomy" id="138064"/>
    <lineage>
        <taxon>Eukaryota</taxon>
        <taxon>Fungi</taxon>
        <taxon>Dikarya</taxon>
        <taxon>Ascomycota</taxon>
        <taxon>Pezizomycotina</taxon>
        <taxon>Sordariomycetes</taxon>
        <taxon>Xylariomycetidae</taxon>
        <taxon>Amphisphaeriales</taxon>
        <taxon>Sporocadaceae</taxon>
        <taxon>Seiridium</taxon>
    </lineage>
</organism>
<evidence type="ECO:0000313" key="3">
    <source>
        <dbReference type="Proteomes" id="UP001465668"/>
    </source>
</evidence>
<keyword evidence="3" id="KW-1185">Reference proteome</keyword>
<accession>A0ABR2XHS4</accession>
<feature type="region of interest" description="Disordered" evidence="1">
    <location>
        <begin position="1"/>
        <end position="35"/>
    </location>
</feature>
<evidence type="ECO:0000313" key="2">
    <source>
        <dbReference type="EMBL" id="KAK9773323.1"/>
    </source>
</evidence>
<name>A0ABR2XHS4_9PEZI</name>
<reference evidence="2 3" key="1">
    <citation type="submission" date="2024-02" db="EMBL/GenBank/DDBJ databases">
        <title>First draft genome assembly of two strains of Seiridium cardinale.</title>
        <authorList>
            <person name="Emiliani G."/>
            <person name="Scali E."/>
        </authorList>
    </citation>
    <scope>NUCLEOTIDE SEQUENCE [LARGE SCALE GENOMIC DNA]</scope>
    <source>
        <strain evidence="2 3">BM-138-000479</strain>
    </source>
</reference>
<comment type="caution">
    <text evidence="2">The sequence shown here is derived from an EMBL/GenBank/DDBJ whole genome shotgun (WGS) entry which is preliminary data.</text>
</comment>
<dbReference type="EMBL" id="JARVKM010000052">
    <property type="protein sequence ID" value="KAK9773323.1"/>
    <property type="molecule type" value="Genomic_DNA"/>
</dbReference>
<proteinExistence type="predicted"/>
<dbReference type="Proteomes" id="UP001465668">
    <property type="component" value="Unassembled WGS sequence"/>
</dbReference>
<protein>
    <submittedName>
        <fullName evidence="2">Uncharacterized protein</fullName>
    </submittedName>
</protein>
<sequence length="306" mass="36058">MAPADNHTFQTRRTGASVRFDPTNSRKKSRAKSSRYRHASKLRVRLETTQRDIFDWYETNEYKEDAGAIFSPEWQGRLTEWGNEFDNGSVSDIHHHIKLLQQNSEELELGHFFQVHPIAAFSLWHVLQACYELDRIICGAQNRITIAQWQKWRPFQYLLSLEIRTLWQKRLRILSSEARKSTDKLEREDVARRLQRIAHAVDALEEALLTLTSVFERSFTPPDVRTVPFTAKYRHHQRLLPRRCPGQDLRAMLPSVYHVILIERNSYLHYTFVLPRYFIVLGHEQHAFMPLAAVSGSRLHQMARSR</sequence>
<feature type="compositionally biased region" description="Basic residues" evidence="1">
    <location>
        <begin position="25"/>
        <end position="35"/>
    </location>
</feature>
<evidence type="ECO:0000256" key="1">
    <source>
        <dbReference type="SAM" id="MobiDB-lite"/>
    </source>
</evidence>